<proteinExistence type="predicted"/>
<evidence type="ECO:0000313" key="3">
    <source>
        <dbReference type="Proteomes" id="UP000215767"/>
    </source>
</evidence>
<dbReference type="CDD" id="cd06588">
    <property type="entry name" value="PhnB_like"/>
    <property type="match status" value="1"/>
</dbReference>
<dbReference type="InterPro" id="IPR009725">
    <property type="entry name" value="3_dmu_93_MTrfase"/>
</dbReference>
<dbReference type="Gene3D" id="3.30.720.110">
    <property type="match status" value="1"/>
</dbReference>
<dbReference type="Proteomes" id="UP000215767">
    <property type="component" value="Unassembled WGS sequence"/>
</dbReference>
<dbReference type="PANTHER" id="PTHR33990">
    <property type="entry name" value="PROTEIN YJDN-RELATED"/>
    <property type="match status" value="1"/>
</dbReference>
<dbReference type="InterPro" id="IPR028973">
    <property type="entry name" value="PhnB-like"/>
</dbReference>
<gene>
    <name evidence="2" type="ORF">CAL28_01100</name>
</gene>
<dbReference type="AlphaFoldDB" id="A0A261UYE5"/>
<accession>A0A261UYE5</accession>
<dbReference type="PIRSF" id="PIRSF021700">
    <property type="entry name" value="3_dmu_93_MTrfase"/>
    <property type="match status" value="1"/>
</dbReference>
<dbReference type="EMBL" id="NEVS01000001">
    <property type="protein sequence ID" value="OZI66372.1"/>
    <property type="molecule type" value="Genomic_DNA"/>
</dbReference>
<protein>
    <recommendedName>
        <fullName evidence="1">PhnB-like domain-containing protein</fullName>
    </recommendedName>
</protein>
<sequence>MVTTVTPFLMFQGDASAAMDFYTTLFPDSEVVHVQRYQAGEAGPEGSIMRATMRIIGQTLMCIDSPVKHEFTFTPAFSLFVECDSEDEFERLATALSRDGMMLMEPDNYGFSRRFAWMNDRFGVSWQLNLP</sequence>
<dbReference type="PANTHER" id="PTHR33990:SF4">
    <property type="entry name" value="PHNB-LIKE DOMAIN-CONTAINING PROTEIN"/>
    <property type="match status" value="1"/>
</dbReference>
<evidence type="ECO:0000313" key="2">
    <source>
        <dbReference type="EMBL" id="OZI66372.1"/>
    </source>
</evidence>
<comment type="caution">
    <text evidence="2">The sequence shown here is derived from an EMBL/GenBank/DDBJ whole genome shotgun (WGS) entry which is preliminary data.</text>
</comment>
<dbReference type="Pfam" id="PF06983">
    <property type="entry name" value="3-dmu-9_3-mt"/>
    <property type="match status" value="1"/>
</dbReference>
<dbReference type="OrthoDB" id="9795306at2"/>
<dbReference type="Gene3D" id="3.30.720.100">
    <property type="match status" value="1"/>
</dbReference>
<keyword evidence="3" id="KW-1185">Reference proteome</keyword>
<dbReference type="RefSeq" id="WP_094839583.1">
    <property type="nucleotide sequence ID" value="NZ_NEVS01000001.1"/>
</dbReference>
<dbReference type="InterPro" id="IPR029068">
    <property type="entry name" value="Glyas_Bleomycin-R_OHBP_Dase"/>
</dbReference>
<feature type="domain" description="PhnB-like" evidence="1">
    <location>
        <begin position="4"/>
        <end position="128"/>
    </location>
</feature>
<dbReference type="SUPFAM" id="SSF54593">
    <property type="entry name" value="Glyoxalase/Bleomycin resistance protein/Dihydroxybiphenyl dioxygenase"/>
    <property type="match status" value="1"/>
</dbReference>
<reference evidence="3" key="1">
    <citation type="submission" date="2017-05" db="EMBL/GenBank/DDBJ databases">
        <title>Complete and WGS of Bordetella genogroups.</title>
        <authorList>
            <person name="Spilker T."/>
            <person name="Lipuma J."/>
        </authorList>
    </citation>
    <scope>NUCLEOTIDE SEQUENCE [LARGE SCALE GENOMIC DNA]</scope>
    <source>
        <strain evidence="3">AU8856</strain>
    </source>
</reference>
<organism evidence="2 3">
    <name type="scientific">Bordetella genomosp. 11</name>
    <dbReference type="NCBI Taxonomy" id="1416808"/>
    <lineage>
        <taxon>Bacteria</taxon>
        <taxon>Pseudomonadati</taxon>
        <taxon>Pseudomonadota</taxon>
        <taxon>Betaproteobacteria</taxon>
        <taxon>Burkholderiales</taxon>
        <taxon>Alcaligenaceae</taxon>
        <taxon>Bordetella</taxon>
    </lineage>
</organism>
<evidence type="ECO:0000259" key="1">
    <source>
        <dbReference type="Pfam" id="PF06983"/>
    </source>
</evidence>
<name>A0A261UYE5_9BORD</name>